<dbReference type="FunCoup" id="G0VKK2">
    <property type="interactions" value="36"/>
</dbReference>
<keyword evidence="2" id="KW-1185">Reference proteome</keyword>
<dbReference type="InterPro" id="IPR035985">
    <property type="entry name" value="Ubiquitin-activating_enz"/>
</dbReference>
<dbReference type="PANTHER" id="PTHR10953">
    <property type="entry name" value="UBIQUITIN-ACTIVATING ENZYME E1"/>
    <property type="match status" value="1"/>
</dbReference>
<dbReference type="OrthoDB" id="1708823at2759"/>
<dbReference type="GO" id="GO:0120123">
    <property type="term" value="C:ubiquitin activating enzyme complex"/>
    <property type="evidence" value="ECO:0007669"/>
    <property type="project" value="EnsemblFungi"/>
</dbReference>
<evidence type="ECO:0000313" key="2">
    <source>
        <dbReference type="Proteomes" id="UP000001640"/>
    </source>
</evidence>
<dbReference type="eggNOG" id="KOG2016">
    <property type="taxonomic scope" value="Eukaryota"/>
</dbReference>
<organism evidence="1 2">
    <name type="scientific">Naumovozyma castellii</name>
    <name type="common">Yeast</name>
    <name type="synonym">Saccharomyces castellii</name>
    <dbReference type="NCBI Taxonomy" id="27288"/>
    <lineage>
        <taxon>Eukaryota</taxon>
        <taxon>Fungi</taxon>
        <taxon>Dikarya</taxon>
        <taxon>Ascomycota</taxon>
        <taxon>Saccharomycotina</taxon>
        <taxon>Saccharomycetes</taxon>
        <taxon>Saccharomycetales</taxon>
        <taxon>Saccharomycetaceae</taxon>
        <taxon>Naumovozyma</taxon>
    </lineage>
</organism>
<dbReference type="GO" id="GO:0019781">
    <property type="term" value="F:NEDD8 activating enzyme activity"/>
    <property type="evidence" value="ECO:0007669"/>
    <property type="project" value="EnsemblFungi"/>
</dbReference>
<dbReference type="RefSeq" id="XP_003678378.1">
    <property type="nucleotide sequence ID" value="XM_003678330.1"/>
</dbReference>
<dbReference type="InParanoid" id="G0VKK2"/>
<proteinExistence type="predicted"/>
<dbReference type="InterPro" id="IPR045886">
    <property type="entry name" value="ThiF/MoeB/HesA"/>
</dbReference>
<dbReference type="SUPFAM" id="SSF69572">
    <property type="entry name" value="Activating enzymes of the ubiquitin-like proteins"/>
    <property type="match status" value="1"/>
</dbReference>
<protein>
    <recommendedName>
        <fullName evidence="3">NEDD8-activating enzyme E1 regulatory subunit</fullName>
    </recommendedName>
</protein>
<accession>G0VKK2</accession>
<dbReference type="GeneID" id="96905737"/>
<gene>
    <name evidence="1" type="primary">NCAS0J00600</name>
    <name evidence="1" type="ordered locus">NCAS_0J00600</name>
</gene>
<dbReference type="KEGG" id="ncs:NCAS_0J00600"/>
<dbReference type="Gene3D" id="3.40.50.720">
    <property type="entry name" value="NAD(P)-binding Rossmann-like Domain"/>
    <property type="match status" value="1"/>
</dbReference>
<evidence type="ECO:0000313" key="1">
    <source>
        <dbReference type="EMBL" id="CCC72039.1"/>
    </source>
</evidence>
<reference key="2">
    <citation type="submission" date="2011-08" db="EMBL/GenBank/DDBJ databases">
        <title>Genome sequence of Naumovozyma castellii.</title>
        <authorList>
            <person name="Gordon J.L."/>
            <person name="Armisen D."/>
            <person name="Proux-Wera E."/>
            <person name="OhEigeartaigh S.S."/>
            <person name="Byrne K.P."/>
            <person name="Wolfe K.H."/>
        </authorList>
    </citation>
    <scope>NUCLEOTIDE SEQUENCE</scope>
    <source>
        <strain>Type strain:CBS 4309</strain>
    </source>
</reference>
<dbReference type="GO" id="GO:0045116">
    <property type="term" value="P:protein neddylation"/>
    <property type="evidence" value="ECO:0007669"/>
    <property type="project" value="EnsemblFungi"/>
</dbReference>
<dbReference type="OMA" id="KLITHQY"/>
<dbReference type="STRING" id="1064592.G0VKK2"/>
<dbReference type="AlphaFoldDB" id="G0VKK2"/>
<dbReference type="EMBL" id="HE576761">
    <property type="protein sequence ID" value="CCC72039.1"/>
    <property type="molecule type" value="Genomic_DNA"/>
</dbReference>
<dbReference type="Proteomes" id="UP000001640">
    <property type="component" value="Chromosome 10"/>
</dbReference>
<reference evidence="1 2" key="1">
    <citation type="journal article" date="2011" name="Proc. Natl. Acad. Sci. U.S.A.">
        <title>Evolutionary erosion of yeast sex chromosomes by mating-type switching accidents.</title>
        <authorList>
            <person name="Gordon J.L."/>
            <person name="Armisen D."/>
            <person name="Proux-Wera E."/>
            <person name="Oheigeartaigh S.S."/>
            <person name="Byrne K.P."/>
            <person name="Wolfe K.H."/>
        </authorList>
    </citation>
    <scope>NUCLEOTIDE SEQUENCE [LARGE SCALE GENOMIC DNA]</scope>
    <source>
        <strain evidence="2">ATCC 76901 / BCRC 22586 / CBS 4309 / NBRC 1992 / NRRL Y-12630</strain>
    </source>
</reference>
<name>G0VKK2_NAUCA</name>
<dbReference type="PANTHER" id="PTHR10953:SF29">
    <property type="entry name" value="NEDD8-ACTIVATING ENZYME E1 REGULATORY SUBUNIT"/>
    <property type="match status" value="1"/>
</dbReference>
<dbReference type="HOGENOM" id="CLU_019618_2_0_1"/>
<sequence>MDRYDRQLRLWGKEGQSLLDNANICVVGDESPLLQEVWKNLVLSGVSKFTWMIENTMESSLQEKDLFSCDFITEISALHPSGIRVKRKALASLKGADNSFWFQFSLIIIINCSDSKLLELFNNSDSQYFPPIITTFATGLYGYLHTYLSEPHFIIESHPDNPIPELRLDQPWKELSIYLTKFQVDKMNEFEISELPYPVLLFHCVQMAARNNYKLTSPLLRNELRRWASDTNPTGLNDPNYIEAYRFAHLAFTNEKILIRLNEMIQYGFSMDHLDDPYNRKVIALLKALGEYINREDFPIYPIMGTIPDMSSSTKNYIELKQIYQNEGQKNTKSLQKLLDKEGEEVPFEMIKLFCANLKYLNVIKPTASKLTLLFSSDDDLLRDLLAIQYNLNDIANSGAINMKAASMNSYPTASFMGGVVGQEAIKLITHQYIPLDNIFTYDGLKNETKIFRI</sequence>
<dbReference type="GO" id="GO:0005737">
    <property type="term" value="C:cytoplasm"/>
    <property type="evidence" value="ECO:0007669"/>
    <property type="project" value="TreeGrafter"/>
</dbReference>
<evidence type="ECO:0008006" key="3">
    <source>
        <dbReference type="Google" id="ProtNLM"/>
    </source>
</evidence>